<evidence type="ECO:0000313" key="1">
    <source>
        <dbReference type="EMBL" id="AWT53862.1"/>
    </source>
</evidence>
<reference evidence="2" key="2">
    <citation type="submission" date="2018-03" db="EMBL/GenBank/DDBJ databases">
        <authorList>
            <person name="Derbyshire K."/>
            <person name="Gray T.A."/>
            <person name="Champion M."/>
        </authorList>
    </citation>
    <scope>NUCLEOTIDE SEQUENCE [LARGE SCALE GENOMIC DNA]</scope>
    <source>
        <strain evidence="2">MKD8</strain>
    </source>
</reference>
<evidence type="ECO:0000313" key="2">
    <source>
        <dbReference type="Proteomes" id="UP000011200"/>
    </source>
</evidence>
<gene>
    <name evidence="1" type="ORF">D806_028880</name>
</gene>
<organism evidence="1 2">
    <name type="scientific">Mycolicibacterium smegmatis (strain MKD8)</name>
    <name type="common">Mycobacterium smegmatis</name>
    <dbReference type="NCBI Taxonomy" id="1214915"/>
    <lineage>
        <taxon>Bacteria</taxon>
        <taxon>Bacillati</taxon>
        <taxon>Actinomycetota</taxon>
        <taxon>Actinomycetes</taxon>
        <taxon>Mycobacteriales</taxon>
        <taxon>Mycobacteriaceae</taxon>
        <taxon>Mycolicibacterium</taxon>
    </lineage>
</organism>
<sequence>MGGYPVLMFDGEGPYVDWLARCRKGDVPFIRARNDEDEELDGVQPRSFLCVPAHDGRGSWFEFGLLADDENLYREAQDRIANLPASLRMHLGRQPDA</sequence>
<dbReference type="AlphaFoldDB" id="A0A2U9PQ30"/>
<dbReference type="RefSeq" id="WP_003894299.1">
    <property type="nucleotide sequence ID" value="NZ_CP027541.1"/>
</dbReference>
<protein>
    <submittedName>
        <fullName evidence="1">Uncharacterized protein</fullName>
    </submittedName>
</protein>
<name>A0A2U9PQ30_MYCSE</name>
<reference evidence="1 2" key="1">
    <citation type="journal article" date="2013" name="Genome Announc.">
        <title>Draft genome sequence of MKD8, a conjugal recipient Mycobacterium smegmatis strain.</title>
        <authorList>
            <person name="Gray T.A."/>
            <person name="Palumbo M.J."/>
            <person name="Derbyshire K.M."/>
        </authorList>
    </citation>
    <scope>NUCLEOTIDE SEQUENCE [LARGE SCALE GENOMIC DNA]</scope>
    <source>
        <strain evidence="1 2">MKD8</strain>
    </source>
</reference>
<proteinExistence type="predicted"/>
<accession>A0A2U9PQ30</accession>
<dbReference type="EMBL" id="CP027541">
    <property type="protein sequence ID" value="AWT53862.1"/>
    <property type="molecule type" value="Genomic_DNA"/>
</dbReference>
<dbReference type="Proteomes" id="UP000011200">
    <property type="component" value="Chromosome"/>
</dbReference>